<evidence type="ECO:0000313" key="4">
    <source>
        <dbReference type="Proteomes" id="UP001597478"/>
    </source>
</evidence>
<proteinExistence type="inferred from homology"/>
<dbReference type="InterPro" id="IPR004378">
    <property type="entry name" value="F420H2_quin_Rdtase"/>
</dbReference>
<organism evidence="3 4">
    <name type="scientific">Prauserella oleivorans</name>
    <dbReference type="NCBI Taxonomy" id="1478153"/>
    <lineage>
        <taxon>Bacteria</taxon>
        <taxon>Bacillati</taxon>
        <taxon>Actinomycetota</taxon>
        <taxon>Actinomycetes</taxon>
        <taxon>Pseudonocardiales</taxon>
        <taxon>Pseudonocardiaceae</taxon>
        <taxon>Prauserella</taxon>
    </lineage>
</organism>
<dbReference type="InterPro" id="IPR012349">
    <property type="entry name" value="Split_barrel_FMN-bd"/>
</dbReference>
<dbReference type="Proteomes" id="UP001597478">
    <property type="component" value="Unassembled WGS sequence"/>
</dbReference>
<comment type="catalytic activity">
    <reaction evidence="2">
        <text>oxidized coenzyme F420-(gamma-L-Glu)(n) + a quinol + H(+) = reduced coenzyme F420-(gamma-L-Glu)(n) + a quinone</text>
        <dbReference type="Rhea" id="RHEA:39663"/>
        <dbReference type="Rhea" id="RHEA-COMP:12939"/>
        <dbReference type="Rhea" id="RHEA-COMP:14378"/>
        <dbReference type="ChEBI" id="CHEBI:15378"/>
        <dbReference type="ChEBI" id="CHEBI:24646"/>
        <dbReference type="ChEBI" id="CHEBI:132124"/>
        <dbReference type="ChEBI" id="CHEBI:133980"/>
        <dbReference type="ChEBI" id="CHEBI:139511"/>
    </reaction>
</comment>
<dbReference type="NCBIfam" id="TIGR00026">
    <property type="entry name" value="hi_GC_TIGR00026"/>
    <property type="match status" value="1"/>
</dbReference>
<dbReference type="PANTHER" id="PTHR39428:SF1">
    <property type="entry name" value="F420H(2)-DEPENDENT QUINONE REDUCTASE RV1261C"/>
    <property type="match status" value="1"/>
</dbReference>
<comment type="caution">
    <text evidence="3">The sequence shown here is derived from an EMBL/GenBank/DDBJ whole genome shotgun (WGS) entry which is preliminary data.</text>
</comment>
<protein>
    <submittedName>
        <fullName evidence="3">Nitroreductase family deazaflavin-dependent oxidoreductase</fullName>
    </submittedName>
</protein>
<dbReference type="EMBL" id="JBHUOF010000021">
    <property type="protein sequence ID" value="MFD2801036.1"/>
    <property type="molecule type" value="Genomic_DNA"/>
</dbReference>
<dbReference type="Pfam" id="PF04075">
    <property type="entry name" value="F420H2_quin_red"/>
    <property type="match status" value="1"/>
</dbReference>
<gene>
    <name evidence="3" type="ORF">ACFS2C_16715</name>
</gene>
<dbReference type="RefSeq" id="WP_377391027.1">
    <property type="nucleotide sequence ID" value="NZ_JBHSAN010000024.1"/>
</dbReference>
<evidence type="ECO:0000256" key="1">
    <source>
        <dbReference type="ARBA" id="ARBA00008710"/>
    </source>
</evidence>
<comment type="similarity">
    <text evidence="1">Belongs to the F420H(2)-dependent quinone reductase family.</text>
</comment>
<reference evidence="4" key="1">
    <citation type="journal article" date="2019" name="Int. J. Syst. Evol. Microbiol.">
        <title>The Global Catalogue of Microorganisms (GCM) 10K type strain sequencing project: providing services to taxonomists for standard genome sequencing and annotation.</title>
        <authorList>
            <consortium name="The Broad Institute Genomics Platform"/>
            <consortium name="The Broad Institute Genome Sequencing Center for Infectious Disease"/>
            <person name="Wu L."/>
            <person name="Ma J."/>
        </authorList>
    </citation>
    <scope>NUCLEOTIDE SEQUENCE [LARGE SCALE GENOMIC DNA]</scope>
    <source>
        <strain evidence="4">IBRC-M 10906</strain>
    </source>
</reference>
<evidence type="ECO:0000256" key="2">
    <source>
        <dbReference type="ARBA" id="ARBA00049106"/>
    </source>
</evidence>
<keyword evidence="4" id="KW-1185">Reference proteome</keyword>
<dbReference type="PANTHER" id="PTHR39428">
    <property type="entry name" value="F420H(2)-DEPENDENT QUINONE REDUCTASE RV1261C"/>
    <property type="match status" value="1"/>
</dbReference>
<dbReference type="Gene3D" id="2.30.110.10">
    <property type="entry name" value="Electron Transport, Fmn-binding Protein, Chain A"/>
    <property type="match status" value="1"/>
</dbReference>
<dbReference type="SUPFAM" id="SSF50475">
    <property type="entry name" value="FMN-binding split barrel"/>
    <property type="match status" value="1"/>
</dbReference>
<accession>A0ABW5WCQ5</accession>
<sequence>MPNPLSVLARALGTQRWLMKLAKGIVWADTRLHRLSKGRVSLVTIAGLPSLRLTTRGRKTGVPRATNLLYYPDGADFVVTGSNWGREHHPAWTLNLRACAEATVLVRGREVPVRARELTGEDRDRMWRRLLEFWPGYAMERDEAGREFPIFVLTPHGGTPDRSG</sequence>
<evidence type="ECO:0000313" key="3">
    <source>
        <dbReference type="EMBL" id="MFD2801036.1"/>
    </source>
</evidence>
<name>A0ABW5WCQ5_9PSEU</name>